<organism evidence="2 3">
    <name type="scientific">Agaricus bisporus var. burnettii (strain JB137-S8 / ATCC MYA-4627 / FGSC 10392)</name>
    <name type="common">White button mushroom</name>
    <dbReference type="NCBI Taxonomy" id="597362"/>
    <lineage>
        <taxon>Eukaryota</taxon>
        <taxon>Fungi</taxon>
        <taxon>Dikarya</taxon>
        <taxon>Basidiomycota</taxon>
        <taxon>Agaricomycotina</taxon>
        <taxon>Agaricomycetes</taxon>
        <taxon>Agaricomycetidae</taxon>
        <taxon>Agaricales</taxon>
        <taxon>Agaricineae</taxon>
        <taxon>Agaricaceae</taxon>
        <taxon>Agaricus</taxon>
    </lineage>
</organism>
<dbReference type="EMBL" id="JH971403">
    <property type="protein sequence ID" value="EKM76381.1"/>
    <property type="molecule type" value="Genomic_DNA"/>
</dbReference>
<dbReference type="PANTHER" id="PTHR14187">
    <property type="entry name" value="ALPHA KINASE/ELONGATION FACTOR 2 KINASE"/>
    <property type="match status" value="1"/>
</dbReference>
<dbReference type="GeneID" id="18822654"/>
<dbReference type="SUPFAM" id="SSF53067">
    <property type="entry name" value="Actin-like ATPase domain"/>
    <property type="match status" value="1"/>
</dbReference>
<feature type="region of interest" description="Disordered" evidence="1">
    <location>
        <begin position="1"/>
        <end position="30"/>
    </location>
</feature>
<evidence type="ECO:0000313" key="3">
    <source>
        <dbReference type="Proteomes" id="UP000008493"/>
    </source>
</evidence>
<reference evidence="3" key="1">
    <citation type="journal article" date="2012" name="Proc. Natl. Acad. Sci. U.S.A.">
        <title>Genome sequence of the button mushroom Agaricus bisporus reveals mechanisms governing adaptation to a humic-rich ecological niche.</title>
        <authorList>
            <person name="Morin E."/>
            <person name="Kohler A."/>
            <person name="Baker A.R."/>
            <person name="Foulongne-Oriol M."/>
            <person name="Lombard V."/>
            <person name="Nagy L.G."/>
            <person name="Ohm R.A."/>
            <person name="Patyshakuliyeva A."/>
            <person name="Brun A."/>
            <person name="Aerts A.L."/>
            <person name="Bailey A.M."/>
            <person name="Billette C."/>
            <person name="Coutinho P.M."/>
            <person name="Deakin G."/>
            <person name="Doddapaneni H."/>
            <person name="Floudas D."/>
            <person name="Grimwood J."/>
            <person name="Hilden K."/>
            <person name="Kuees U."/>
            <person name="LaButti K.M."/>
            <person name="Lapidus A."/>
            <person name="Lindquist E.A."/>
            <person name="Lucas S.M."/>
            <person name="Murat C."/>
            <person name="Riley R.W."/>
            <person name="Salamov A.A."/>
            <person name="Schmutz J."/>
            <person name="Subramanian V."/>
            <person name="Woesten H.A.B."/>
            <person name="Xu J."/>
            <person name="Eastwood D.C."/>
            <person name="Foster G.D."/>
            <person name="Sonnenberg A.S."/>
            <person name="Cullen D."/>
            <person name="de Vries R.P."/>
            <person name="Lundell T."/>
            <person name="Hibbett D.S."/>
            <person name="Henrissat B."/>
            <person name="Burton K.S."/>
            <person name="Kerrigan R.W."/>
            <person name="Challen M.P."/>
            <person name="Grigoriev I.V."/>
            <person name="Martin F."/>
        </authorList>
    </citation>
    <scope>NUCLEOTIDE SEQUENCE [LARGE SCALE GENOMIC DNA]</scope>
    <source>
        <strain evidence="3">JB137-S8 / ATCC MYA-4627 / FGSC 10392</strain>
    </source>
</reference>
<dbReference type="RefSeq" id="XP_007333095.1">
    <property type="nucleotide sequence ID" value="XM_007333033.1"/>
</dbReference>
<sequence length="552" mass="62115">MPHRPAKRAAPPSSILFPNDQDTGIGPRSYGDQTEELVVAIDIGTTFSAVSFCILRPGCPGAPQLEMVSSWPGQSLSDPKVPSVLFQDTDGNVMAWGAETTHQDVKAKAERYGWEKVEWFKLDLRPPHLEAFIWPTTGVSSEGPEVKPCLPIQNVDKALSAYTTFLQLVHQHLKPHFSGLMGRHVSQRQRAALDRIKFVSEAEAAIVYAADTGKLDAWLQVGKDVILCDVGGGTIDITVYTVLNAYPLELKEKVAPKCVVAGAGLVNAAAKAYFQSKLQGTKWDKPGIIDDLMDEFERDVKKRFENVSSEYCIGRFGLSEEEDLENIRHGRFYIPGVTAIKSNILDVYQRSGQIAKNVIMVGGFLNSSYAYANLEEWGKRYNFKFTKPDGVMAKTVSHGALLWYLSKPVKGYIAKVHYGSDVSFPAEEVLDDVNGRNTVMRADGVYIYENIWESIVSMGQELPRKGILHRFEKWFDEYDSKEDLMLQEKIYIHRGEQIPNFMIDRFTGLMLPEFEHVCTIVADLRDQYNMTPWAKTNVQGKRFKILKVSRRV</sequence>
<dbReference type="CDD" id="cd10170">
    <property type="entry name" value="ASKHA_NBD_HSP70"/>
    <property type="match status" value="1"/>
</dbReference>
<protein>
    <recommendedName>
        <fullName evidence="4">Actin-like ATPase domain-containing protein</fullName>
    </recommendedName>
</protein>
<dbReference type="Proteomes" id="UP000008493">
    <property type="component" value="Unassembled WGS sequence"/>
</dbReference>
<gene>
    <name evidence="2" type="ORF">AGABI1DRAFT_108909</name>
</gene>
<proteinExistence type="predicted"/>
<accession>K5WM35</accession>
<name>K5WM35_AGABU</name>
<keyword evidence="3" id="KW-1185">Reference proteome</keyword>
<evidence type="ECO:0008006" key="4">
    <source>
        <dbReference type="Google" id="ProtNLM"/>
    </source>
</evidence>
<dbReference type="OMA" id="FVKIAGC"/>
<dbReference type="InterPro" id="IPR043129">
    <property type="entry name" value="ATPase_NBD"/>
</dbReference>
<dbReference type="eggNOG" id="KOG0101">
    <property type="taxonomic scope" value="Eukaryota"/>
</dbReference>
<dbReference type="STRING" id="597362.K5WM35"/>
<dbReference type="PANTHER" id="PTHR14187:SF5">
    <property type="entry name" value="HEAT SHOCK 70 KDA PROTEIN 12A"/>
    <property type="match status" value="1"/>
</dbReference>
<dbReference type="AlphaFoldDB" id="K5WM35"/>
<evidence type="ECO:0000313" key="2">
    <source>
        <dbReference type="EMBL" id="EKM76381.1"/>
    </source>
</evidence>
<evidence type="ECO:0000256" key="1">
    <source>
        <dbReference type="SAM" id="MobiDB-lite"/>
    </source>
</evidence>
<dbReference type="OrthoDB" id="2963168at2759"/>
<dbReference type="InParanoid" id="K5WM35"/>
<dbReference type="Gene3D" id="3.30.420.40">
    <property type="match status" value="1"/>
</dbReference>
<dbReference type="KEGG" id="abp:AGABI1DRAFT108909"/>
<dbReference type="HOGENOM" id="CLU_009958_4_2_1"/>